<keyword evidence="3" id="KW-1185">Reference proteome</keyword>
<dbReference type="SUPFAM" id="SSF56645">
    <property type="entry name" value="Acyl-CoA dehydrogenase NM domain-like"/>
    <property type="match status" value="1"/>
</dbReference>
<dbReference type="Proteomes" id="UP001189624">
    <property type="component" value="Chromosome 6"/>
</dbReference>
<protein>
    <submittedName>
        <fullName evidence="2">Uncharacterized protein</fullName>
    </submittedName>
</protein>
<dbReference type="GO" id="GO:0005737">
    <property type="term" value="C:cytoplasm"/>
    <property type="evidence" value="ECO:0007669"/>
    <property type="project" value="TreeGrafter"/>
</dbReference>
<dbReference type="InterPro" id="IPR037069">
    <property type="entry name" value="AcylCoA_DH/ox_N_sf"/>
</dbReference>
<evidence type="ECO:0000256" key="1">
    <source>
        <dbReference type="ARBA" id="ARBA00023002"/>
    </source>
</evidence>
<sequence length="113" mass="12729">LDSVVRARNLIFYGRNNHLSFDANDLLLVPGLTNIEYGYLCEIMGRFIWAPQIFNCGAPDTGNMEVLLHYGNKEQLQEWLVSLVEGTIRFGFAMTEPQLASSDATNIECSITR</sequence>
<dbReference type="Gramene" id="rna-AYBTSS11_LOCUS20727">
    <property type="protein sequence ID" value="CAJ1965224.1"/>
    <property type="gene ID" value="gene-AYBTSS11_LOCUS20727"/>
</dbReference>
<feature type="non-terminal residue" evidence="2">
    <location>
        <position position="1"/>
    </location>
</feature>
<evidence type="ECO:0000313" key="3">
    <source>
        <dbReference type="Proteomes" id="UP001189624"/>
    </source>
</evidence>
<dbReference type="PANTHER" id="PTHR48083:SF13">
    <property type="entry name" value="ACYL-COA DEHYDROGENASE FAMILY MEMBER 11"/>
    <property type="match status" value="1"/>
</dbReference>
<dbReference type="GO" id="GO:0050660">
    <property type="term" value="F:flavin adenine dinucleotide binding"/>
    <property type="evidence" value="ECO:0007669"/>
    <property type="project" value="InterPro"/>
</dbReference>
<accession>A0AA86SM81</accession>
<dbReference type="InterPro" id="IPR050741">
    <property type="entry name" value="Acyl-CoA_dehydrogenase"/>
</dbReference>
<name>A0AA86SM81_9FABA</name>
<dbReference type="InterPro" id="IPR009100">
    <property type="entry name" value="AcylCoA_DH/oxidase_NM_dom_sf"/>
</dbReference>
<proteinExistence type="predicted"/>
<reference evidence="2" key="1">
    <citation type="submission" date="2023-10" db="EMBL/GenBank/DDBJ databases">
        <authorList>
            <person name="Domelevo Entfellner J.-B."/>
        </authorList>
    </citation>
    <scope>NUCLEOTIDE SEQUENCE</scope>
</reference>
<dbReference type="PANTHER" id="PTHR48083">
    <property type="entry name" value="MEDIUM-CHAIN SPECIFIC ACYL-COA DEHYDROGENASE, MITOCHONDRIAL-RELATED"/>
    <property type="match status" value="1"/>
</dbReference>
<dbReference type="GO" id="GO:0033539">
    <property type="term" value="P:fatty acid beta-oxidation using acyl-CoA dehydrogenase"/>
    <property type="evidence" value="ECO:0007669"/>
    <property type="project" value="TreeGrafter"/>
</dbReference>
<keyword evidence="1" id="KW-0560">Oxidoreductase</keyword>
<dbReference type="AlphaFoldDB" id="A0AA86SM81"/>
<dbReference type="EMBL" id="OY731403">
    <property type="protein sequence ID" value="CAJ1965224.1"/>
    <property type="molecule type" value="Genomic_DNA"/>
</dbReference>
<gene>
    <name evidence="2" type="ORF">AYBTSS11_LOCUS20727</name>
</gene>
<dbReference type="Gene3D" id="1.10.540.10">
    <property type="entry name" value="Acyl-CoA dehydrogenase/oxidase, N-terminal domain"/>
    <property type="match status" value="1"/>
</dbReference>
<dbReference type="GO" id="GO:0003995">
    <property type="term" value="F:acyl-CoA dehydrogenase activity"/>
    <property type="evidence" value="ECO:0007669"/>
    <property type="project" value="TreeGrafter"/>
</dbReference>
<organism evidence="2 3">
    <name type="scientific">Sphenostylis stenocarpa</name>
    <dbReference type="NCBI Taxonomy" id="92480"/>
    <lineage>
        <taxon>Eukaryota</taxon>
        <taxon>Viridiplantae</taxon>
        <taxon>Streptophyta</taxon>
        <taxon>Embryophyta</taxon>
        <taxon>Tracheophyta</taxon>
        <taxon>Spermatophyta</taxon>
        <taxon>Magnoliopsida</taxon>
        <taxon>eudicotyledons</taxon>
        <taxon>Gunneridae</taxon>
        <taxon>Pentapetalae</taxon>
        <taxon>rosids</taxon>
        <taxon>fabids</taxon>
        <taxon>Fabales</taxon>
        <taxon>Fabaceae</taxon>
        <taxon>Papilionoideae</taxon>
        <taxon>50 kb inversion clade</taxon>
        <taxon>NPAAA clade</taxon>
        <taxon>indigoferoid/millettioid clade</taxon>
        <taxon>Phaseoleae</taxon>
        <taxon>Sphenostylis</taxon>
    </lineage>
</organism>
<evidence type="ECO:0000313" key="2">
    <source>
        <dbReference type="EMBL" id="CAJ1965224.1"/>
    </source>
</evidence>